<comment type="caution">
    <text evidence="2">The sequence shown here is derived from an EMBL/GenBank/DDBJ whole genome shotgun (WGS) entry which is preliminary data.</text>
</comment>
<feature type="transmembrane region" description="Helical" evidence="1">
    <location>
        <begin position="38"/>
        <end position="56"/>
    </location>
</feature>
<reference evidence="3" key="1">
    <citation type="journal article" date="2019" name="Int. J. Syst. Evol. Microbiol.">
        <title>The Global Catalogue of Microorganisms (GCM) 10K type strain sequencing project: providing services to taxonomists for standard genome sequencing and annotation.</title>
        <authorList>
            <consortium name="The Broad Institute Genomics Platform"/>
            <consortium name="The Broad Institute Genome Sequencing Center for Infectious Disease"/>
            <person name="Wu L."/>
            <person name="Ma J."/>
        </authorList>
    </citation>
    <scope>NUCLEOTIDE SEQUENCE [LARGE SCALE GENOMIC DNA]</scope>
    <source>
        <strain evidence="3">CCUG 63830</strain>
    </source>
</reference>
<dbReference type="Proteomes" id="UP001596317">
    <property type="component" value="Unassembled WGS sequence"/>
</dbReference>
<evidence type="ECO:0000256" key="1">
    <source>
        <dbReference type="SAM" id="Phobius"/>
    </source>
</evidence>
<keyword evidence="1" id="KW-0812">Transmembrane</keyword>
<organism evidence="2 3">
    <name type="scientific">Deinococcus multiflagellatus</name>
    <dbReference type="NCBI Taxonomy" id="1656887"/>
    <lineage>
        <taxon>Bacteria</taxon>
        <taxon>Thermotogati</taxon>
        <taxon>Deinococcota</taxon>
        <taxon>Deinococci</taxon>
        <taxon>Deinococcales</taxon>
        <taxon>Deinococcaceae</taxon>
        <taxon>Deinococcus</taxon>
    </lineage>
</organism>
<dbReference type="RefSeq" id="WP_224612161.1">
    <property type="nucleotide sequence ID" value="NZ_JAIQXV010000023.1"/>
</dbReference>
<dbReference type="EMBL" id="JBHSWB010000002">
    <property type="protein sequence ID" value="MFC6662508.1"/>
    <property type="molecule type" value="Genomic_DNA"/>
</dbReference>
<keyword evidence="3" id="KW-1185">Reference proteome</keyword>
<sequence length="78" mass="8300">MFWFSVLRTVLLTCSVLPVALLIPLAVLMDTPFSEWAPQALLLAGVLLACGLAPDLKGFCLLPVRRSSGGSAAGCQRR</sequence>
<gene>
    <name evidence="2" type="ORF">ACFP90_20860</name>
</gene>
<protein>
    <submittedName>
        <fullName evidence="2">Uncharacterized protein</fullName>
    </submittedName>
</protein>
<keyword evidence="1" id="KW-1133">Transmembrane helix</keyword>
<name>A0ABW1ZPJ0_9DEIO</name>
<keyword evidence="1" id="KW-0472">Membrane</keyword>
<accession>A0ABW1ZPJ0</accession>
<proteinExistence type="predicted"/>
<evidence type="ECO:0000313" key="3">
    <source>
        <dbReference type="Proteomes" id="UP001596317"/>
    </source>
</evidence>
<evidence type="ECO:0000313" key="2">
    <source>
        <dbReference type="EMBL" id="MFC6662508.1"/>
    </source>
</evidence>